<gene>
    <name evidence="1" type="ORF">PoB_003724100</name>
</gene>
<dbReference type="Proteomes" id="UP000735302">
    <property type="component" value="Unassembled WGS sequence"/>
</dbReference>
<organism evidence="1 2">
    <name type="scientific">Plakobranchus ocellatus</name>
    <dbReference type="NCBI Taxonomy" id="259542"/>
    <lineage>
        <taxon>Eukaryota</taxon>
        <taxon>Metazoa</taxon>
        <taxon>Spiralia</taxon>
        <taxon>Lophotrochozoa</taxon>
        <taxon>Mollusca</taxon>
        <taxon>Gastropoda</taxon>
        <taxon>Heterobranchia</taxon>
        <taxon>Euthyneura</taxon>
        <taxon>Panpulmonata</taxon>
        <taxon>Sacoglossa</taxon>
        <taxon>Placobranchoidea</taxon>
        <taxon>Plakobranchidae</taxon>
        <taxon>Plakobranchus</taxon>
    </lineage>
</organism>
<dbReference type="AlphaFoldDB" id="A0AAV4AHT6"/>
<protein>
    <submittedName>
        <fullName evidence="1">Uncharacterized protein</fullName>
    </submittedName>
</protein>
<dbReference type="EMBL" id="BLXT01004211">
    <property type="protein sequence ID" value="GFO10736.1"/>
    <property type="molecule type" value="Genomic_DNA"/>
</dbReference>
<sequence length="86" mass="9261">MSSWTQRPPSSLIQSPVLDRVKATSWTFAHACRLCNRPLAAHVQLDTATPKLADSKSSVGQSKRSGQAFPCSVVDGWSGAGNDYEL</sequence>
<comment type="caution">
    <text evidence="1">The sequence shown here is derived from an EMBL/GenBank/DDBJ whole genome shotgun (WGS) entry which is preliminary data.</text>
</comment>
<evidence type="ECO:0000313" key="2">
    <source>
        <dbReference type="Proteomes" id="UP000735302"/>
    </source>
</evidence>
<evidence type="ECO:0000313" key="1">
    <source>
        <dbReference type="EMBL" id="GFO10736.1"/>
    </source>
</evidence>
<accession>A0AAV4AHT6</accession>
<keyword evidence="2" id="KW-1185">Reference proteome</keyword>
<proteinExistence type="predicted"/>
<reference evidence="1 2" key="1">
    <citation type="journal article" date="2021" name="Elife">
        <title>Chloroplast acquisition without the gene transfer in kleptoplastic sea slugs, Plakobranchus ocellatus.</title>
        <authorList>
            <person name="Maeda T."/>
            <person name="Takahashi S."/>
            <person name="Yoshida T."/>
            <person name="Shimamura S."/>
            <person name="Takaki Y."/>
            <person name="Nagai Y."/>
            <person name="Toyoda A."/>
            <person name="Suzuki Y."/>
            <person name="Arimoto A."/>
            <person name="Ishii H."/>
            <person name="Satoh N."/>
            <person name="Nishiyama T."/>
            <person name="Hasebe M."/>
            <person name="Maruyama T."/>
            <person name="Minagawa J."/>
            <person name="Obokata J."/>
            <person name="Shigenobu S."/>
        </authorList>
    </citation>
    <scope>NUCLEOTIDE SEQUENCE [LARGE SCALE GENOMIC DNA]</scope>
</reference>
<name>A0AAV4AHT6_9GAST</name>